<dbReference type="EMBL" id="MN739613">
    <property type="protein sequence ID" value="QHT15776.1"/>
    <property type="molecule type" value="Genomic_DNA"/>
</dbReference>
<dbReference type="AlphaFoldDB" id="A0A6C0DFP6"/>
<keyword evidence="1" id="KW-1133">Transmembrane helix</keyword>
<reference evidence="2" key="1">
    <citation type="journal article" date="2020" name="Nature">
        <title>Giant virus diversity and host interactions through global metagenomics.</title>
        <authorList>
            <person name="Schulz F."/>
            <person name="Roux S."/>
            <person name="Paez-Espino D."/>
            <person name="Jungbluth S."/>
            <person name="Walsh D.A."/>
            <person name="Denef V.J."/>
            <person name="McMahon K.D."/>
            <person name="Konstantinidis K.T."/>
            <person name="Eloe-Fadrosh E.A."/>
            <person name="Kyrpides N.C."/>
            <person name="Woyke T."/>
        </authorList>
    </citation>
    <scope>NUCLEOTIDE SEQUENCE</scope>
    <source>
        <strain evidence="2">GVMAG-M-3300023174-176</strain>
    </source>
</reference>
<name>A0A6C0DFP6_9ZZZZ</name>
<sequence length="205" mass="23325">MEGTEMVAIDVAPLLTESDNQSEQSEESEESHKPDITTCNGRLVVCLSNPKTIFAISLIFFTTYIVFIYEAGGFSQQFLHFGPGTNSDNTAMFLGIVLDTWPKVIMMYVAGFLSSLMSTYYSMAMNNNLHSYIWNRAIKKVPFSRRWTYIIVLAEPFFFQVLNIISFFTSLTLQLQFILPQFIGSFIADTPYSIQRMSEKAFADD</sequence>
<keyword evidence="1" id="KW-0812">Transmembrane</keyword>
<keyword evidence="1" id="KW-0472">Membrane</keyword>
<proteinExistence type="predicted"/>
<accession>A0A6C0DFP6</accession>
<feature type="transmembrane region" description="Helical" evidence="1">
    <location>
        <begin position="52"/>
        <end position="69"/>
    </location>
</feature>
<feature type="transmembrane region" description="Helical" evidence="1">
    <location>
        <begin position="147"/>
        <end position="168"/>
    </location>
</feature>
<organism evidence="2">
    <name type="scientific">viral metagenome</name>
    <dbReference type="NCBI Taxonomy" id="1070528"/>
    <lineage>
        <taxon>unclassified sequences</taxon>
        <taxon>metagenomes</taxon>
        <taxon>organismal metagenomes</taxon>
    </lineage>
</organism>
<evidence type="ECO:0000313" key="2">
    <source>
        <dbReference type="EMBL" id="QHT15776.1"/>
    </source>
</evidence>
<protein>
    <submittedName>
        <fullName evidence="2">Uncharacterized protein</fullName>
    </submittedName>
</protein>
<evidence type="ECO:0000256" key="1">
    <source>
        <dbReference type="SAM" id="Phobius"/>
    </source>
</evidence>
<feature type="transmembrane region" description="Helical" evidence="1">
    <location>
        <begin position="105"/>
        <end position="126"/>
    </location>
</feature>